<evidence type="ECO:0000313" key="6">
    <source>
        <dbReference type="Proteomes" id="UP000179243"/>
    </source>
</evidence>
<keyword evidence="2" id="KW-0238">DNA-binding</keyword>
<reference evidence="5 6" key="1">
    <citation type="journal article" date="2016" name="Nat. Commun.">
        <title>Thousands of microbial genomes shed light on interconnected biogeochemical processes in an aquifer system.</title>
        <authorList>
            <person name="Anantharaman K."/>
            <person name="Brown C.T."/>
            <person name="Hug L.A."/>
            <person name="Sharon I."/>
            <person name="Castelle C.J."/>
            <person name="Probst A.J."/>
            <person name="Thomas B.C."/>
            <person name="Singh A."/>
            <person name="Wilkins M.J."/>
            <person name="Karaoz U."/>
            <person name="Brodie E.L."/>
            <person name="Williams K.H."/>
            <person name="Hubbard S.S."/>
            <person name="Banfield J.F."/>
        </authorList>
    </citation>
    <scope>NUCLEOTIDE SEQUENCE [LARGE SCALE GENOMIC DNA]</scope>
</reference>
<dbReference type="SUPFAM" id="SSF46785">
    <property type="entry name" value="Winged helix' DNA-binding domain"/>
    <property type="match status" value="1"/>
</dbReference>
<protein>
    <recommendedName>
        <fullName evidence="4">HTH arsR-type domain-containing protein</fullName>
    </recommendedName>
</protein>
<evidence type="ECO:0000259" key="4">
    <source>
        <dbReference type="PROSITE" id="PS50987"/>
    </source>
</evidence>
<dbReference type="PROSITE" id="PS50987">
    <property type="entry name" value="HTH_ARSR_2"/>
    <property type="match status" value="1"/>
</dbReference>
<dbReference type="GO" id="GO:0003677">
    <property type="term" value="F:DNA binding"/>
    <property type="evidence" value="ECO:0007669"/>
    <property type="project" value="UniProtKB-KW"/>
</dbReference>
<dbReference type="PRINTS" id="PR00778">
    <property type="entry name" value="HTHARSR"/>
</dbReference>
<dbReference type="PANTHER" id="PTHR43132">
    <property type="entry name" value="ARSENICAL RESISTANCE OPERON REPRESSOR ARSR-RELATED"/>
    <property type="match status" value="1"/>
</dbReference>
<dbReference type="Gene3D" id="1.10.10.10">
    <property type="entry name" value="Winged helix-like DNA-binding domain superfamily/Winged helix DNA-binding domain"/>
    <property type="match status" value="1"/>
</dbReference>
<dbReference type="InterPro" id="IPR001845">
    <property type="entry name" value="HTH_ArsR_DNA-bd_dom"/>
</dbReference>
<evidence type="ECO:0000313" key="5">
    <source>
        <dbReference type="EMBL" id="OGK00826.1"/>
    </source>
</evidence>
<dbReference type="SMART" id="SM00418">
    <property type="entry name" value="HTH_ARSR"/>
    <property type="match status" value="1"/>
</dbReference>
<gene>
    <name evidence="5" type="ORF">A2519_07815</name>
</gene>
<dbReference type="AlphaFoldDB" id="A0A1F7F2U3"/>
<feature type="domain" description="HTH arsR-type" evidence="4">
    <location>
        <begin position="1"/>
        <end position="98"/>
    </location>
</feature>
<sequence>MANLFIRHADICKTFSNPKRLEIINALRDGKELSASELLKLMDISKANLSQHMAVLVQKGVVKSKREGINVLYKLSDERITKACDIMREVLIGKLEEEAKALKQFKK</sequence>
<dbReference type="NCBIfam" id="NF033788">
    <property type="entry name" value="HTH_metalloreg"/>
    <property type="match status" value="1"/>
</dbReference>
<dbReference type="Pfam" id="PF01022">
    <property type="entry name" value="HTH_5"/>
    <property type="match status" value="1"/>
</dbReference>
<dbReference type="InterPro" id="IPR036388">
    <property type="entry name" value="WH-like_DNA-bd_sf"/>
</dbReference>
<dbReference type="InterPro" id="IPR051011">
    <property type="entry name" value="Metal_resp_trans_reg"/>
</dbReference>
<evidence type="ECO:0000256" key="1">
    <source>
        <dbReference type="ARBA" id="ARBA00023015"/>
    </source>
</evidence>
<comment type="caution">
    <text evidence="5">The sequence shown here is derived from an EMBL/GenBank/DDBJ whole genome shotgun (WGS) entry which is preliminary data.</text>
</comment>
<dbReference type="EMBL" id="MFYX01000139">
    <property type="protein sequence ID" value="OGK00826.1"/>
    <property type="molecule type" value="Genomic_DNA"/>
</dbReference>
<dbReference type="InterPro" id="IPR036390">
    <property type="entry name" value="WH_DNA-bd_sf"/>
</dbReference>
<dbReference type="PANTHER" id="PTHR43132:SF2">
    <property type="entry name" value="ARSENICAL RESISTANCE OPERON REPRESSOR ARSR-RELATED"/>
    <property type="match status" value="1"/>
</dbReference>
<dbReference type="InterPro" id="IPR011991">
    <property type="entry name" value="ArsR-like_HTH"/>
</dbReference>
<evidence type="ECO:0000256" key="3">
    <source>
        <dbReference type="ARBA" id="ARBA00023163"/>
    </source>
</evidence>
<keyword evidence="3" id="KW-0804">Transcription</keyword>
<dbReference type="GO" id="GO:0003700">
    <property type="term" value="F:DNA-binding transcription factor activity"/>
    <property type="evidence" value="ECO:0007669"/>
    <property type="project" value="InterPro"/>
</dbReference>
<name>A0A1F7F2U3_UNCRA</name>
<accession>A0A1F7F2U3</accession>
<keyword evidence="1" id="KW-0805">Transcription regulation</keyword>
<proteinExistence type="predicted"/>
<dbReference type="CDD" id="cd00090">
    <property type="entry name" value="HTH_ARSR"/>
    <property type="match status" value="1"/>
</dbReference>
<evidence type="ECO:0000256" key="2">
    <source>
        <dbReference type="ARBA" id="ARBA00023125"/>
    </source>
</evidence>
<dbReference type="Proteomes" id="UP000179243">
    <property type="component" value="Unassembled WGS sequence"/>
</dbReference>
<organism evidence="5 6">
    <name type="scientific">Candidatus Raymondbacteria bacterium RIFOXYD12_FULL_49_13</name>
    <dbReference type="NCBI Taxonomy" id="1817890"/>
    <lineage>
        <taxon>Bacteria</taxon>
        <taxon>Raymondiibacteriota</taxon>
    </lineage>
</organism>